<comment type="subcellular location">
    <subcellularLocation>
        <location evidence="1">Cell membrane</location>
        <topology evidence="1">Multi-pass membrane protein</topology>
    </subcellularLocation>
</comment>
<evidence type="ECO:0000256" key="6">
    <source>
        <dbReference type="SAM" id="Phobius"/>
    </source>
</evidence>
<feature type="transmembrane region" description="Helical" evidence="6">
    <location>
        <begin position="97"/>
        <end position="117"/>
    </location>
</feature>
<keyword evidence="5 6" id="KW-0472">Membrane</keyword>
<dbReference type="RefSeq" id="WP_150879648.1">
    <property type="nucleotide sequence ID" value="NZ_VTWS01000005.1"/>
</dbReference>
<dbReference type="GO" id="GO:0005886">
    <property type="term" value="C:plasma membrane"/>
    <property type="evidence" value="ECO:0007669"/>
    <property type="project" value="UniProtKB-SubCell"/>
</dbReference>
<dbReference type="InterPro" id="IPR047699">
    <property type="entry name" value="Permease_put_prefix"/>
</dbReference>
<evidence type="ECO:0000256" key="2">
    <source>
        <dbReference type="ARBA" id="ARBA00022475"/>
    </source>
</evidence>
<organism evidence="9 10">
    <name type="scientific">Larkinella humicola</name>
    <dbReference type="NCBI Taxonomy" id="2607654"/>
    <lineage>
        <taxon>Bacteria</taxon>
        <taxon>Pseudomonadati</taxon>
        <taxon>Bacteroidota</taxon>
        <taxon>Cytophagia</taxon>
        <taxon>Cytophagales</taxon>
        <taxon>Spirosomataceae</taxon>
        <taxon>Larkinella</taxon>
    </lineage>
</organism>
<feature type="domain" description="MacB-like periplasmic core" evidence="8">
    <location>
        <begin position="96"/>
        <end position="307"/>
    </location>
</feature>
<keyword evidence="2" id="KW-1003">Cell membrane</keyword>
<evidence type="ECO:0000256" key="3">
    <source>
        <dbReference type="ARBA" id="ARBA00022692"/>
    </source>
</evidence>
<evidence type="ECO:0000256" key="1">
    <source>
        <dbReference type="ARBA" id="ARBA00004651"/>
    </source>
</evidence>
<feature type="transmembrane region" description="Helical" evidence="6">
    <location>
        <begin position="505"/>
        <end position="528"/>
    </location>
</feature>
<feature type="transmembrane region" description="Helical" evidence="6">
    <location>
        <begin position="461"/>
        <end position="484"/>
    </location>
</feature>
<evidence type="ECO:0000256" key="4">
    <source>
        <dbReference type="ARBA" id="ARBA00022989"/>
    </source>
</evidence>
<name>A0A5N1JBB5_9BACT</name>
<keyword evidence="4 6" id="KW-1133">Transmembrane helix</keyword>
<comment type="caution">
    <text evidence="9">The sequence shown here is derived from an EMBL/GenBank/DDBJ whole genome shotgun (WGS) entry which is preliminary data.</text>
</comment>
<evidence type="ECO:0000259" key="7">
    <source>
        <dbReference type="Pfam" id="PF02687"/>
    </source>
</evidence>
<evidence type="ECO:0000259" key="8">
    <source>
        <dbReference type="Pfam" id="PF12704"/>
    </source>
</evidence>
<accession>A0A5N1JBB5</accession>
<dbReference type="Pfam" id="PF12704">
    <property type="entry name" value="MacB_PCD"/>
    <property type="match status" value="2"/>
</dbReference>
<protein>
    <submittedName>
        <fullName evidence="9">FtsX-like permease family protein</fullName>
    </submittedName>
</protein>
<sequence>MKPPHLADRLLKFFCAPGRLEEVQGDLHEEFQYQLRQVGERRARERYWWDVLGFILSFALKRKSIEYSTTHLTNPTMIQNYFKIAWRNLWRKKAFSVINIAGLAVGLATCLLIVLFVQDELSYDRYNANADRIFRMTLQGSIGGKELDIAYAPAPAGPAIQHDYPGVEAFTRLEEQGTFVIKYGNERFKEERVVFTDSSFFTIFSIPLLKGNRLTVLTEPNTVVLTQSTARKYFGTQNPVGKSLTMGTMGLFRVTGVCQDVPSNSHFHYDFFGSYRSLHAREKWMSSGANTYFLLRKDYSIDKLAAQSPQIVRKYLGPEVQEFLGMSYDEYLRKGDRFEFQFQPITDLHLKSDREGELEPNSDEKYVYIFSAIAVFILLLACINFMNLSTAGSANRAKEVGIRKVLGSVQQQLIRQFLAESLLITFLALLVACGLVIAVLPTFNQLATKTFGLDTLLNVRMITYTLAGCLVVGLLAGSYPAFFLSSFKPVSVLKGKLASGVRSGWLRNTLVTIQFVVSIGMIIGTLVVHQQLRFIQNKKVGFDKEQVLILHDTYVLGNKLNAFKAELAKQSQVASVSLAGYLPAGNSNSGFDGVRDVNAPAETSPYRLKTYRIDEQYLPTLGIRLALGRNFSKAFSGDSAAVLVNEATVRQFGWKNPIGQRIATVGDGSPGDRHTYTVVGVIRDFHFESMHQHIAPLIMVYGGDGYQLALRIRTENLPAFLKTVEQKWKAETDNPFSYSFLSERFNRMYESEQRIGELFGIFAGLAVFIACLGLFGLAAFTTLQRTKEIGVRKVLGASVASIVALLSKDFLRLVFVAILIATPIGWYAMKEWLADFAYRIDLEWWVFGLAGLLAVAVALLTVSFQSIKAALVNPVRSLRSE</sequence>
<feature type="domain" description="ABC3 transporter permease C-terminal" evidence="7">
    <location>
        <begin position="372"/>
        <end position="487"/>
    </location>
</feature>
<dbReference type="InterPro" id="IPR003838">
    <property type="entry name" value="ABC3_permease_C"/>
</dbReference>
<keyword evidence="10" id="KW-1185">Reference proteome</keyword>
<dbReference type="AlphaFoldDB" id="A0A5N1JBB5"/>
<evidence type="ECO:0000256" key="5">
    <source>
        <dbReference type="ARBA" id="ARBA00023136"/>
    </source>
</evidence>
<dbReference type="Pfam" id="PF02687">
    <property type="entry name" value="FtsX"/>
    <property type="match status" value="2"/>
</dbReference>
<evidence type="ECO:0000313" key="10">
    <source>
        <dbReference type="Proteomes" id="UP000326344"/>
    </source>
</evidence>
<dbReference type="Proteomes" id="UP000326344">
    <property type="component" value="Unassembled WGS sequence"/>
</dbReference>
<dbReference type="InterPro" id="IPR025857">
    <property type="entry name" value="MacB_PCD"/>
</dbReference>
<dbReference type="PANTHER" id="PTHR30572:SF18">
    <property type="entry name" value="ABC-TYPE MACROLIDE FAMILY EXPORT SYSTEM PERMEASE COMPONENT 2"/>
    <property type="match status" value="1"/>
</dbReference>
<keyword evidence="3 6" id="KW-0812">Transmembrane</keyword>
<dbReference type="InterPro" id="IPR050250">
    <property type="entry name" value="Macrolide_Exporter_MacB"/>
</dbReference>
<dbReference type="NCBIfam" id="NF038404">
    <property type="entry name" value="perm_prefix_2"/>
    <property type="match status" value="1"/>
</dbReference>
<feature type="domain" description="ABC3 transporter permease C-terminal" evidence="7">
    <location>
        <begin position="761"/>
        <end position="870"/>
    </location>
</feature>
<feature type="domain" description="MacB-like periplasmic core" evidence="8">
    <location>
        <begin position="604"/>
        <end position="688"/>
    </location>
</feature>
<dbReference type="EMBL" id="VTWS01000005">
    <property type="protein sequence ID" value="KAA9349957.1"/>
    <property type="molecule type" value="Genomic_DNA"/>
</dbReference>
<proteinExistence type="predicted"/>
<gene>
    <name evidence="9" type="ORF">F0P93_21195</name>
</gene>
<feature type="transmembrane region" description="Helical" evidence="6">
    <location>
        <begin position="844"/>
        <end position="864"/>
    </location>
</feature>
<dbReference type="GO" id="GO:0022857">
    <property type="term" value="F:transmembrane transporter activity"/>
    <property type="evidence" value="ECO:0007669"/>
    <property type="project" value="TreeGrafter"/>
</dbReference>
<reference evidence="9 10" key="1">
    <citation type="submission" date="2019-09" db="EMBL/GenBank/DDBJ databases">
        <title>Genome Sequence of Larkinella sp MA1.</title>
        <authorList>
            <person name="Srinivasan S."/>
        </authorList>
    </citation>
    <scope>NUCLEOTIDE SEQUENCE [LARGE SCALE GENOMIC DNA]</scope>
    <source>
        <strain evidence="9 10">MA1</strain>
    </source>
</reference>
<feature type="transmembrane region" description="Helical" evidence="6">
    <location>
        <begin position="366"/>
        <end position="388"/>
    </location>
</feature>
<feature type="transmembrane region" description="Helical" evidence="6">
    <location>
        <begin position="810"/>
        <end position="829"/>
    </location>
</feature>
<feature type="transmembrane region" description="Helical" evidence="6">
    <location>
        <begin position="758"/>
        <end position="783"/>
    </location>
</feature>
<feature type="transmembrane region" description="Helical" evidence="6">
    <location>
        <begin position="422"/>
        <end position="441"/>
    </location>
</feature>
<dbReference type="PANTHER" id="PTHR30572">
    <property type="entry name" value="MEMBRANE COMPONENT OF TRANSPORTER-RELATED"/>
    <property type="match status" value="1"/>
</dbReference>
<evidence type="ECO:0000313" key="9">
    <source>
        <dbReference type="EMBL" id="KAA9349957.1"/>
    </source>
</evidence>